<keyword evidence="4 9" id="KW-0732">Signal</keyword>
<dbReference type="InterPro" id="IPR013784">
    <property type="entry name" value="Carb-bd-like_fold"/>
</dbReference>
<evidence type="ECO:0000313" key="14">
    <source>
        <dbReference type="Proteomes" id="UP000429607"/>
    </source>
</evidence>
<gene>
    <name evidence="11" type="ORF">PR001_g24810</name>
    <name evidence="12" type="ORF">PR002_g22259</name>
    <name evidence="13" type="ORF">PR003_g25622</name>
</gene>
<evidence type="ECO:0000256" key="9">
    <source>
        <dbReference type="SAM" id="SignalP"/>
    </source>
</evidence>
<evidence type="ECO:0000256" key="4">
    <source>
        <dbReference type="ARBA" id="ARBA00022729"/>
    </source>
</evidence>
<dbReference type="OrthoDB" id="27095at2759"/>
<feature type="chain" id="PRO_5033524621" description="ER membrane protein complex subunit 7 beta-sandwich domain-containing protein" evidence="9">
    <location>
        <begin position="25"/>
        <end position="202"/>
    </location>
</feature>
<evidence type="ECO:0000256" key="7">
    <source>
        <dbReference type="SAM" id="MobiDB-lite"/>
    </source>
</evidence>
<dbReference type="GO" id="GO:0030246">
    <property type="term" value="F:carbohydrate binding"/>
    <property type="evidence" value="ECO:0007669"/>
    <property type="project" value="InterPro"/>
</dbReference>
<dbReference type="Proteomes" id="UP000429607">
    <property type="component" value="Unassembled WGS sequence"/>
</dbReference>
<evidence type="ECO:0000313" key="15">
    <source>
        <dbReference type="Proteomes" id="UP000434957"/>
    </source>
</evidence>
<evidence type="ECO:0000313" key="12">
    <source>
        <dbReference type="EMBL" id="KAE8986748.1"/>
    </source>
</evidence>
<dbReference type="AlphaFoldDB" id="A0A6A4CDN8"/>
<evidence type="ECO:0000256" key="6">
    <source>
        <dbReference type="ARBA" id="ARBA00023136"/>
    </source>
</evidence>
<dbReference type="PANTHER" id="PTHR13605">
    <property type="entry name" value="ER MEMBRANE PROTEIN COMPLEX SUBUNIT 7"/>
    <property type="match status" value="1"/>
</dbReference>
<sequence>MMTMSSTSRLCALLALLLAACAQAFEISGTVYPLGSVTEQVAPLQVQLNGGERTAFVRSDGAFVFRDVAPGRYVVDIPSTLFLFSQFKVDVGADGLIRALEFKYPGAPKTRANYPLVAEAVKELDYFEQREKFNLLGMIMSPSFLTIIVPIGLLYLLPKLSEGMDPEEMKKAQEEMGSTDPSSLLAGMLGGGQTNADDSDDD</sequence>
<dbReference type="Proteomes" id="UP000435112">
    <property type="component" value="Unassembled WGS sequence"/>
</dbReference>
<feature type="domain" description="ER membrane protein complex subunit 7 beta-sandwich" evidence="10">
    <location>
        <begin position="40"/>
        <end position="145"/>
    </location>
</feature>
<keyword evidence="5 8" id="KW-1133">Transmembrane helix</keyword>
<comment type="subcellular location">
    <subcellularLocation>
        <location evidence="1">Membrane</location>
        <topology evidence="1">Single-pass membrane protein</topology>
    </subcellularLocation>
</comment>
<comment type="similarity">
    <text evidence="2">Belongs to the EMC7 family.</text>
</comment>
<keyword evidence="6 8" id="KW-0472">Membrane</keyword>
<keyword evidence="15" id="KW-1185">Reference proteome</keyword>
<feature type="region of interest" description="Disordered" evidence="7">
    <location>
        <begin position="166"/>
        <end position="202"/>
    </location>
</feature>
<evidence type="ECO:0000256" key="3">
    <source>
        <dbReference type="ARBA" id="ARBA00022692"/>
    </source>
</evidence>
<evidence type="ECO:0000256" key="5">
    <source>
        <dbReference type="ARBA" id="ARBA00022989"/>
    </source>
</evidence>
<feature type="signal peptide" evidence="9">
    <location>
        <begin position="1"/>
        <end position="24"/>
    </location>
</feature>
<protein>
    <recommendedName>
        <fullName evidence="10">ER membrane protein complex subunit 7 beta-sandwich domain-containing protein</fullName>
    </recommendedName>
</protein>
<dbReference type="Gene3D" id="2.60.40.1120">
    <property type="entry name" value="Carboxypeptidase-like, regulatory domain"/>
    <property type="match status" value="1"/>
</dbReference>
<feature type="transmembrane region" description="Helical" evidence="8">
    <location>
        <begin position="135"/>
        <end position="157"/>
    </location>
</feature>
<dbReference type="Proteomes" id="UP000434957">
    <property type="component" value="Unassembled WGS sequence"/>
</dbReference>
<evidence type="ECO:0000256" key="1">
    <source>
        <dbReference type="ARBA" id="ARBA00004167"/>
    </source>
</evidence>
<accession>A0A6A4CDN8</accession>
<dbReference type="EMBL" id="QXFT01003113">
    <property type="protein sequence ID" value="KAE9289188.1"/>
    <property type="molecule type" value="Genomic_DNA"/>
</dbReference>
<dbReference type="EMBL" id="QXFV01003243">
    <property type="protein sequence ID" value="KAE8978550.1"/>
    <property type="molecule type" value="Genomic_DNA"/>
</dbReference>
<evidence type="ECO:0000313" key="16">
    <source>
        <dbReference type="Proteomes" id="UP000435112"/>
    </source>
</evidence>
<dbReference type="Pfam" id="PF09430">
    <property type="entry name" value="EMC7_beta-sandw"/>
    <property type="match status" value="1"/>
</dbReference>
<dbReference type="PANTHER" id="PTHR13605:SF4">
    <property type="entry name" value="ER MEMBRANE PROTEIN COMPLEX SUBUNIT 7"/>
    <property type="match status" value="1"/>
</dbReference>
<evidence type="ECO:0000259" key="10">
    <source>
        <dbReference type="Pfam" id="PF09430"/>
    </source>
</evidence>
<reference evidence="13 15" key="1">
    <citation type="submission" date="2018-08" db="EMBL/GenBank/DDBJ databases">
        <title>Genomic investigation of the strawberry pathogen Phytophthora fragariae indicates pathogenicity is determined by transcriptional variation in three key races.</title>
        <authorList>
            <person name="Adams T.M."/>
            <person name="Armitage A.D."/>
            <person name="Sobczyk M.K."/>
            <person name="Bates H.J."/>
            <person name="Dunwell J.M."/>
            <person name="Nellist C.F."/>
            <person name="Harrison R.J."/>
        </authorList>
    </citation>
    <scope>NUCLEOTIDE SEQUENCE [LARGE SCALE GENOMIC DNA]</scope>
    <source>
        <strain evidence="11 14">SCRP249</strain>
        <strain evidence="12 16">SCRP324</strain>
        <strain evidence="13 15">SCRP333</strain>
    </source>
</reference>
<dbReference type="InterPro" id="IPR039163">
    <property type="entry name" value="EMC7"/>
</dbReference>
<dbReference type="InterPro" id="IPR019008">
    <property type="entry name" value="Beta_sandwich_EMC7"/>
</dbReference>
<dbReference type="GO" id="GO:0072546">
    <property type="term" value="C:EMC complex"/>
    <property type="evidence" value="ECO:0007669"/>
    <property type="project" value="TreeGrafter"/>
</dbReference>
<evidence type="ECO:0000256" key="8">
    <source>
        <dbReference type="SAM" id="Phobius"/>
    </source>
</evidence>
<dbReference type="EMBL" id="QXFU01002360">
    <property type="protein sequence ID" value="KAE8986748.1"/>
    <property type="molecule type" value="Genomic_DNA"/>
</dbReference>
<evidence type="ECO:0000313" key="11">
    <source>
        <dbReference type="EMBL" id="KAE8978550.1"/>
    </source>
</evidence>
<name>A0A6A4CDN8_9STRA</name>
<comment type="caution">
    <text evidence="13">The sequence shown here is derived from an EMBL/GenBank/DDBJ whole genome shotgun (WGS) entry which is preliminary data.</text>
</comment>
<organism evidence="13 15">
    <name type="scientific">Phytophthora rubi</name>
    <dbReference type="NCBI Taxonomy" id="129364"/>
    <lineage>
        <taxon>Eukaryota</taxon>
        <taxon>Sar</taxon>
        <taxon>Stramenopiles</taxon>
        <taxon>Oomycota</taxon>
        <taxon>Peronosporomycetes</taxon>
        <taxon>Peronosporales</taxon>
        <taxon>Peronosporaceae</taxon>
        <taxon>Phytophthora</taxon>
    </lineage>
</organism>
<proteinExistence type="inferred from homology"/>
<evidence type="ECO:0000256" key="2">
    <source>
        <dbReference type="ARBA" id="ARBA00008880"/>
    </source>
</evidence>
<evidence type="ECO:0000313" key="13">
    <source>
        <dbReference type="EMBL" id="KAE9289188.1"/>
    </source>
</evidence>
<keyword evidence="3 8" id="KW-0812">Transmembrane</keyword>
<dbReference type="SUPFAM" id="SSF49452">
    <property type="entry name" value="Starch-binding domain-like"/>
    <property type="match status" value="1"/>
</dbReference>